<sequence length="111" mass="12350">MRSWFYLLVCTTTAFSLLSACHKSSTQNCDAYWIAKARKAWMPMSSCSPEFNHYLGKGMYSGTVLYYTSISCTACSMAPPAYGFTCKGDTVHVADWKAVTDIKILATCRDL</sequence>
<dbReference type="EMBL" id="JAJNEC010000005">
    <property type="protein sequence ID" value="MCD2423731.1"/>
    <property type="molecule type" value="Genomic_DNA"/>
</dbReference>
<accession>A0ABS8PRL5</accession>
<dbReference type="Proteomes" id="UP001199816">
    <property type="component" value="Unassembled WGS sequence"/>
</dbReference>
<feature type="chain" id="PRO_5046308982" evidence="1">
    <location>
        <begin position="20"/>
        <end position="111"/>
    </location>
</feature>
<organism evidence="2 3">
    <name type="scientific">Niabella pedocola</name>
    <dbReference type="NCBI Taxonomy" id="1752077"/>
    <lineage>
        <taxon>Bacteria</taxon>
        <taxon>Pseudomonadati</taxon>
        <taxon>Bacteroidota</taxon>
        <taxon>Chitinophagia</taxon>
        <taxon>Chitinophagales</taxon>
        <taxon>Chitinophagaceae</taxon>
        <taxon>Niabella</taxon>
    </lineage>
</organism>
<evidence type="ECO:0000256" key="1">
    <source>
        <dbReference type="SAM" id="SignalP"/>
    </source>
</evidence>
<keyword evidence="1" id="KW-0732">Signal</keyword>
<protein>
    <submittedName>
        <fullName evidence="2">Uncharacterized protein</fullName>
    </submittedName>
</protein>
<dbReference type="RefSeq" id="WP_231004991.1">
    <property type="nucleotide sequence ID" value="NZ_JAJNEC010000005.1"/>
</dbReference>
<dbReference type="PROSITE" id="PS51257">
    <property type="entry name" value="PROKAR_LIPOPROTEIN"/>
    <property type="match status" value="1"/>
</dbReference>
<proteinExistence type="predicted"/>
<evidence type="ECO:0000313" key="2">
    <source>
        <dbReference type="EMBL" id="MCD2423731.1"/>
    </source>
</evidence>
<comment type="caution">
    <text evidence="2">The sequence shown here is derived from an EMBL/GenBank/DDBJ whole genome shotgun (WGS) entry which is preliminary data.</text>
</comment>
<reference evidence="2 3" key="1">
    <citation type="submission" date="2021-11" db="EMBL/GenBank/DDBJ databases">
        <title>Genomic of Niabella pedocola.</title>
        <authorList>
            <person name="Wu T."/>
        </authorList>
    </citation>
    <scope>NUCLEOTIDE SEQUENCE [LARGE SCALE GENOMIC DNA]</scope>
    <source>
        <strain evidence="2 3">JCM 31011</strain>
    </source>
</reference>
<name>A0ABS8PRL5_9BACT</name>
<feature type="signal peptide" evidence="1">
    <location>
        <begin position="1"/>
        <end position="19"/>
    </location>
</feature>
<evidence type="ECO:0000313" key="3">
    <source>
        <dbReference type="Proteomes" id="UP001199816"/>
    </source>
</evidence>
<gene>
    <name evidence="2" type="ORF">LQ567_13225</name>
</gene>
<keyword evidence="3" id="KW-1185">Reference proteome</keyword>